<evidence type="ECO:0000313" key="1">
    <source>
        <dbReference type="EMBL" id="TGX82765.1"/>
    </source>
</evidence>
<sequence>MIRSKGIVEVHEGYADTSELEEAVDILPDGEYGYLLFDKNKNRSLPQLKFLFGYLLKTLSEELEGNPDPEALYSYFEELYAPIHRCKIPGEANVFEYFDLKNEPATEMDYVIEKIIHHAKTEWGIDLLSREGIKAAEAAELYAGAYADTWKNYQRKV</sequence>
<evidence type="ECO:0000313" key="2">
    <source>
        <dbReference type="Proteomes" id="UP000308886"/>
    </source>
</evidence>
<reference evidence="1" key="1">
    <citation type="submission" date="2019-04" db="EMBL/GenBank/DDBJ databases">
        <title>Microbes associate with the intestines of laboratory mice.</title>
        <authorList>
            <person name="Navarre W."/>
            <person name="Wong E."/>
            <person name="Huang K."/>
            <person name="Tropini C."/>
            <person name="Ng K."/>
            <person name="Yu B."/>
        </authorList>
    </citation>
    <scope>NUCLEOTIDE SEQUENCE</scope>
    <source>
        <strain evidence="1">NM73_A23</strain>
    </source>
</reference>
<dbReference type="EMBL" id="SRZC01000007">
    <property type="protein sequence ID" value="TGX82765.1"/>
    <property type="molecule type" value="Genomic_DNA"/>
</dbReference>
<proteinExistence type="predicted"/>
<accession>A0AC61QRE1</accession>
<protein>
    <submittedName>
        <fullName evidence="1">Uncharacterized protein</fullName>
    </submittedName>
</protein>
<gene>
    <name evidence="1" type="ORF">E5358_05350</name>
</gene>
<keyword evidence="2" id="KW-1185">Reference proteome</keyword>
<dbReference type="Proteomes" id="UP000308886">
    <property type="component" value="Unassembled WGS sequence"/>
</dbReference>
<name>A0AC61QRE1_9BACT</name>
<comment type="caution">
    <text evidence="1">The sequence shown here is derived from an EMBL/GenBank/DDBJ whole genome shotgun (WGS) entry which is preliminary data.</text>
</comment>
<organism evidence="1 2">
    <name type="scientific">Palleniella muris</name>
    <dbReference type="NCBI Taxonomy" id="3038145"/>
    <lineage>
        <taxon>Bacteria</taxon>
        <taxon>Pseudomonadati</taxon>
        <taxon>Bacteroidota</taxon>
        <taxon>Bacteroidia</taxon>
        <taxon>Bacteroidales</taxon>
        <taxon>Prevotellaceae</taxon>
        <taxon>Palleniella</taxon>
    </lineage>
</organism>